<reference evidence="1" key="1">
    <citation type="submission" date="2018-05" db="EMBL/GenBank/DDBJ databases">
        <authorList>
            <person name="Lanie J.A."/>
            <person name="Ng W.-L."/>
            <person name="Kazmierczak K.M."/>
            <person name="Andrzejewski T.M."/>
            <person name="Davidsen T.M."/>
            <person name="Wayne K.J."/>
            <person name="Tettelin H."/>
            <person name="Glass J.I."/>
            <person name="Rusch D."/>
            <person name="Podicherti R."/>
            <person name="Tsui H.-C.T."/>
            <person name="Winkler M.E."/>
        </authorList>
    </citation>
    <scope>NUCLEOTIDE SEQUENCE</scope>
</reference>
<gene>
    <name evidence="1" type="ORF">METZ01_LOCUS498933</name>
</gene>
<feature type="non-terminal residue" evidence="1">
    <location>
        <position position="191"/>
    </location>
</feature>
<organism evidence="1">
    <name type="scientific">marine metagenome</name>
    <dbReference type="NCBI Taxonomy" id="408172"/>
    <lineage>
        <taxon>unclassified sequences</taxon>
        <taxon>metagenomes</taxon>
        <taxon>ecological metagenomes</taxon>
    </lineage>
</organism>
<name>A0A383DP37_9ZZZZ</name>
<dbReference type="AlphaFoldDB" id="A0A383DP37"/>
<proteinExistence type="predicted"/>
<dbReference type="EMBL" id="UINC01218869">
    <property type="protein sequence ID" value="SVE46079.1"/>
    <property type="molecule type" value="Genomic_DNA"/>
</dbReference>
<evidence type="ECO:0000313" key="1">
    <source>
        <dbReference type="EMBL" id="SVE46079.1"/>
    </source>
</evidence>
<sequence>MSNNPIDNSDLKKLERVFGKLSGPFAPTEDEQKLRDTVRLELTQDLSFEVDQKIVSLVEACWKSGVFVLQSDAWSNTGTVRLHFLSTTFADQFLTNVFSDGDLYWSSGQKFSMLSNWVPLETFAQITPEDWHWEINFEFMFGNLDNPALVDLALAYLNKSPEQIADEMTNEPSVIVRFPYEFSHAITARLR</sequence>
<accession>A0A383DP37</accession>
<protein>
    <submittedName>
        <fullName evidence="1">Uncharacterized protein</fullName>
    </submittedName>
</protein>